<dbReference type="InterPro" id="IPR002252">
    <property type="entry name" value="Glyco_hydro_36"/>
</dbReference>
<dbReference type="Pfam" id="PF16874">
    <property type="entry name" value="Glyco_hydro_36C"/>
    <property type="match status" value="1"/>
</dbReference>
<dbReference type="InterPro" id="IPR038417">
    <property type="entry name" value="Alpga-gal_N_sf"/>
</dbReference>
<dbReference type="InterPro" id="IPR031705">
    <property type="entry name" value="Glyco_hydro_36_C"/>
</dbReference>
<dbReference type="PIRSF" id="PIRSF005536">
    <property type="entry name" value="Agal"/>
    <property type="match status" value="1"/>
</dbReference>
<evidence type="ECO:0000313" key="3">
    <source>
        <dbReference type="EMBL" id="MFC5404203.1"/>
    </source>
</evidence>
<keyword evidence="1 3" id="KW-0378">Hydrolase</keyword>
<evidence type="ECO:0000313" key="4">
    <source>
        <dbReference type="Proteomes" id="UP001596113"/>
    </source>
</evidence>
<gene>
    <name evidence="3" type="ORF">ACFPOF_15775</name>
</gene>
<feature type="domain" description="Glycosyl hydrolase family 36 C-terminal" evidence="2">
    <location>
        <begin position="633"/>
        <end position="711"/>
    </location>
</feature>
<protein>
    <recommendedName>
        <fullName evidence="1">Alpha-galactosidase</fullName>
        <ecNumber evidence="1">3.2.1.22</ecNumber>
    </recommendedName>
</protein>
<keyword evidence="1 3" id="KW-0326">Glycosidase</keyword>
<dbReference type="Gene3D" id="2.70.98.60">
    <property type="entry name" value="alpha-galactosidase from lactobacil brevis"/>
    <property type="match status" value="1"/>
</dbReference>
<comment type="similarity">
    <text evidence="1">Belongs to the glycosyl hydrolase.</text>
</comment>
<comment type="caution">
    <text evidence="3">The sequence shown here is derived from an EMBL/GenBank/DDBJ whole genome shotgun (WGS) entry which is preliminary data.</text>
</comment>
<dbReference type="EMBL" id="JBHSMI010000025">
    <property type="protein sequence ID" value="MFC5404203.1"/>
    <property type="molecule type" value="Genomic_DNA"/>
</dbReference>
<organism evidence="3 4">
    <name type="scientific">Cohnella soli</name>
    <dbReference type="NCBI Taxonomy" id="425005"/>
    <lineage>
        <taxon>Bacteria</taxon>
        <taxon>Bacillati</taxon>
        <taxon>Bacillota</taxon>
        <taxon>Bacilli</taxon>
        <taxon>Bacillales</taxon>
        <taxon>Paenibacillaceae</taxon>
        <taxon>Cohnella</taxon>
    </lineage>
</organism>
<dbReference type="RefSeq" id="WP_378134247.1">
    <property type="nucleotide sequence ID" value="NZ_JBHSMI010000025.1"/>
</dbReference>
<dbReference type="CDD" id="cd14791">
    <property type="entry name" value="GH36"/>
    <property type="match status" value="1"/>
</dbReference>
<dbReference type="SUPFAM" id="SSF51445">
    <property type="entry name" value="(Trans)glycosidases"/>
    <property type="match status" value="1"/>
</dbReference>
<dbReference type="Gene3D" id="3.20.20.70">
    <property type="entry name" value="Aldolase class I"/>
    <property type="match status" value="1"/>
</dbReference>
<name>A0ABW0HSV5_9BACL</name>
<dbReference type="InterPro" id="IPR013785">
    <property type="entry name" value="Aldolase_TIM"/>
</dbReference>
<reference evidence="4" key="1">
    <citation type="journal article" date="2019" name="Int. J. Syst. Evol. Microbiol.">
        <title>The Global Catalogue of Microorganisms (GCM) 10K type strain sequencing project: providing services to taxonomists for standard genome sequencing and annotation.</title>
        <authorList>
            <consortium name="The Broad Institute Genomics Platform"/>
            <consortium name="The Broad Institute Genome Sequencing Center for Infectious Disease"/>
            <person name="Wu L."/>
            <person name="Ma J."/>
        </authorList>
    </citation>
    <scope>NUCLEOTIDE SEQUENCE [LARGE SCALE GENOMIC DNA]</scope>
    <source>
        <strain evidence="4">CGMCC 1.18575</strain>
    </source>
</reference>
<accession>A0ABW0HSV5</accession>
<dbReference type="PRINTS" id="PR00743">
    <property type="entry name" value="GLHYDRLASE36"/>
</dbReference>
<dbReference type="GO" id="GO:0016798">
    <property type="term" value="F:hydrolase activity, acting on glycosyl bonds"/>
    <property type="evidence" value="ECO:0007669"/>
    <property type="project" value="UniProtKB-KW"/>
</dbReference>
<evidence type="ECO:0000259" key="2">
    <source>
        <dbReference type="Pfam" id="PF16874"/>
    </source>
</evidence>
<evidence type="ECO:0000256" key="1">
    <source>
        <dbReference type="PIRNR" id="PIRNR005536"/>
    </source>
</evidence>
<keyword evidence="4" id="KW-1185">Reference proteome</keyword>
<dbReference type="EC" id="3.2.1.22" evidence="1"/>
<dbReference type="InterPro" id="IPR017853">
    <property type="entry name" value="GH"/>
</dbReference>
<comment type="catalytic activity">
    <reaction evidence="1">
        <text>Hydrolysis of terminal, non-reducing alpha-D-galactose residues in alpha-D-galactosides, including galactose oligosaccharides, galactomannans and galactolipids.</text>
        <dbReference type="EC" id="3.2.1.22"/>
    </reaction>
</comment>
<dbReference type="Proteomes" id="UP001596113">
    <property type="component" value="Unassembled WGS sequence"/>
</dbReference>
<sequence>MSSKQIKFYSSDERPTARYVTGTTVFEECLQNGRWIQLYRSSSGQVQRENVIRQLPMKDMVFELKPYDPQVYPLDAFRLVVDGQSLHNEWTLADCFQRPGARKGTEEAVVKLTHRIRPVTVQVVTTLDGTPVVARHLEITNTGEAPAALSGISVMAGMLWHNRYYFDIPFDDTRRSTYSLGYFRSRIQGEEGNFTWEPLTSEIFRVEKSRGGMFYNPYFIVKNEANGEYCFISLAWSENYSAEFALDRVNRALSFQIGPDGPGPLRVIAPGETVISPKVHFGPMRGNMDTAVELWHAHVRDSVLPPRPADKKMYTVTGRVVEEPGDWILREIDIAAEMGTEAFMVDAGWYGKEFGSWGRLRGDWTEGDFLPEGGIAFIRDYVHSKGMLFGMWLEPECLMEQSETFARHPEWKLKTDLSGGSDHYQLIDLSNPEAAAHVEAVIRRVIGEYKLDFYKTDYNQRVPEGGLSLRDGYAENEAWRHYEVIYGIYDRVLKDYPGTVLESCAAGGGRLDLGIMARFHYGCQSDFSYFPRSIRSINGLTLFLPPESLCYYHNHFTFAHEMTDLDTHLRVTLFAAPVYVGFGAQNAERTGVYYDKTRRYIALAKGFCRSVMEGRPSVYHHTPFIGVDVPAEWCVLEYAARDSSKGYIGLFRLGSAPEEREFAVRPRGIDRSRTYKVTMDNDDRTYLVAGADLANRGIVVQLENPHSSELVFYSVEED</sequence>
<dbReference type="Pfam" id="PF02065">
    <property type="entry name" value="Melibiase"/>
    <property type="match status" value="1"/>
</dbReference>
<proteinExistence type="inferred from homology"/>